<dbReference type="GO" id="GO:0005524">
    <property type="term" value="F:ATP binding"/>
    <property type="evidence" value="ECO:0007669"/>
    <property type="project" value="UniProtKB-KW"/>
</dbReference>
<feature type="compositionally biased region" description="Basic residues" evidence="10">
    <location>
        <begin position="138"/>
        <end position="148"/>
    </location>
</feature>
<dbReference type="PANTHER" id="PTHR10682">
    <property type="entry name" value="POLY A POLYMERASE"/>
    <property type="match status" value="1"/>
</dbReference>
<evidence type="ECO:0000313" key="12">
    <source>
        <dbReference type="Proteomes" id="UP000887560"/>
    </source>
</evidence>
<evidence type="ECO:0000256" key="5">
    <source>
        <dbReference type="ARBA" id="ARBA00022679"/>
    </source>
</evidence>
<keyword evidence="7" id="KW-0067">ATP-binding</keyword>
<dbReference type="GO" id="GO:0005634">
    <property type="term" value="C:nucleus"/>
    <property type="evidence" value="ECO:0007669"/>
    <property type="project" value="UniProtKB-SubCell"/>
</dbReference>
<evidence type="ECO:0000256" key="3">
    <source>
        <dbReference type="ARBA" id="ARBA00012388"/>
    </source>
</evidence>
<keyword evidence="12" id="KW-1185">Reference proteome</keyword>
<keyword evidence="8" id="KW-0539">Nucleus</keyword>
<dbReference type="InterPro" id="IPR007012">
    <property type="entry name" value="PolA_pol_cen_dom"/>
</dbReference>
<organism evidence="12 13">
    <name type="scientific">Meloidogyne floridensis</name>
    <dbReference type="NCBI Taxonomy" id="298350"/>
    <lineage>
        <taxon>Eukaryota</taxon>
        <taxon>Metazoa</taxon>
        <taxon>Ecdysozoa</taxon>
        <taxon>Nematoda</taxon>
        <taxon>Chromadorea</taxon>
        <taxon>Rhabditida</taxon>
        <taxon>Tylenchina</taxon>
        <taxon>Tylenchomorpha</taxon>
        <taxon>Tylenchoidea</taxon>
        <taxon>Meloidogynidae</taxon>
        <taxon>Meloidogyninae</taxon>
        <taxon>Meloidogyne</taxon>
    </lineage>
</organism>
<accession>A0A915NRZ9</accession>
<evidence type="ECO:0000256" key="8">
    <source>
        <dbReference type="ARBA" id="ARBA00023242"/>
    </source>
</evidence>
<feature type="compositionally biased region" description="Basic and acidic residues" evidence="10">
    <location>
        <begin position="165"/>
        <end position="190"/>
    </location>
</feature>
<dbReference type="Pfam" id="PF04928">
    <property type="entry name" value="PAP_central"/>
    <property type="match status" value="2"/>
</dbReference>
<dbReference type="SUPFAM" id="SSF81631">
    <property type="entry name" value="PAP/OAS1 substrate-binding domain"/>
    <property type="match status" value="1"/>
</dbReference>
<evidence type="ECO:0000256" key="6">
    <source>
        <dbReference type="ARBA" id="ARBA00022741"/>
    </source>
</evidence>
<evidence type="ECO:0000256" key="10">
    <source>
        <dbReference type="SAM" id="MobiDB-lite"/>
    </source>
</evidence>
<sequence>VKKVLDIDYVENSTDDLTTDDLDDLEKGIKEKHLTTLGVFIKNENFKKNLAIRLKEIREEKFKKELNLFIEHKNINKIYEIISKIDVRTEEERKAQDEEYLKTIALWDEEELKESKGKGKKIKKEGGKTDGKSENSKKNKKSSTKKNKNNKETSTSTSNIEEEKEQNQKEVEQIKSENVEEKQKIKDKKPPPPPKKAKKKLTNKLIGGNNEKQKNISSFSSTSLDELKLKINSISEFTKEQKINKLYLEFIENPSIEKRYLIDIGIIINEIYKRFVAFKQLKDKISPLIYEEIFGGEIFEKMPKWLENLTEDDQNKVINLLDKYLNNQNIGEYSQAKYLNPELIQNLIFSEENEESNYNYEIFELIEVNNKNINEIIKKLKSMLNKWAEENFKADYEFLIGGSLMLEVNTENSDIDAIYVVRKNSEYFWDEEIVEENLNDNGTKQLISRATQFFGPLNSKCLDNKEENCSDQSFFCYLCLQDKVSNLKRITEIRVPLLKFKFYGIDIDISYVQIPEEIKNNENWMDKALNNAENNSLGRVFPLSGYKSNLIIKELLPKEEEQKIKIFRSALILLKIWAKNNSIYGNQFGFLSGTSMLIMLTKIYLLYPNTCYVLVILNRFFLTFLTWNWPRPFFIDTIDDKLTHSWKIETELSARKRTFLDQQGIQEDWDDKRDKKYIKMEKEKLKENEKENFERLKKHSKLIMPILTPAYPQQSSAFNVNYSTMKIIKQTIIEGLKGIRQIRNLNEASHSTETLKQWIKGVDFVDKYNHFVTIICVGIDKNIGEDFWKTIGVNNGLLV</sequence>
<evidence type="ECO:0000256" key="7">
    <source>
        <dbReference type="ARBA" id="ARBA00022840"/>
    </source>
</evidence>
<feature type="compositionally biased region" description="Basic and acidic residues" evidence="10">
    <location>
        <begin position="124"/>
        <end position="137"/>
    </location>
</feature>
<dbReference type="InterPro" id="IPR043519">
    <property type="entry name" value="NT_sf"/>
</dbReference>
<comment type="subcellular location">
    <subcellularLocation>
        <location evidence="1">Nucleus</location>
    </subcellularLocation>
</comment>
<dbReference type="WBParaSite" id="scf7180000421318.g6666">
    <property type="protein sequence ID" value="scf7180000421318.g6666"/>
    <property type="gene ID" value="scf7180000421318.g6666"/>
</dbReference>
<evidence type="ECO:0000256" key="9">
    <source>
        <dbReference type="ARBA" id="ARBA00048830"/>
    </source>
</evidence>
<dbReference type="AlphaFoldDB" id="A0A915NRZ9"/>
<keyword evidence="4" id="KW-0507">mRNA processing</keyword>
<dbReference type="Gene3D" id="1.10.1410.10">
    <property type="match status" value="1"/>
</dbReference>
<keyword evidence="5" id="KW-0808">Transferase</keyword>
<feature type="region of interest" description="Disordered" evidence="10">
    <location>
        <begin position="115"/>
        <end position="215"/>
    </location>
</feature>
<name>A0A915NRZ9_9BILA</name>
<evidence type="ECO:0000259" key="11">
    <source>
        <dbReference type="Pfam" id="PF04928"/>
    </source>
</evidence>
<protein>
    <recommendedName>
        <fullName evidence="3">polynucleotide adenylyltransferase</fullName>
        <ecNumber evidence="3">2.7.7.19</ecNumber>
    </recommendedName>
</protein>
<evidence type="ECO:0000256" key="2">
    <source>
        <dbReference type="ARBA" id="ARBA00010912"/>
    </source>
</evidence>
<dbReference type="GO" id="GO:0006397">
    <property type="term" value="P:mRNA processing"/>
    <property type="evidence" value="ECO:0007669"/>
    <property type="project" value="UniProtKB-KW"/>
</dbReference>
<dbReference type="EC" id="2.7.7.19" evidence="3"/>
<feature type="domain" description="Poly(A) polymerase central" evidence="11">
    <location>
        <begin position="567"/>
        <end position="650"/>
    </location>
</feature>
<feature type="domain" description="Poly(A) polymerase central" evidence="11">
    <location>
        <begin position="690"/>
        <end position="744"/>
    </location>
</feature>
<reference evidence="13" key="1">
    <citation type="submission" date="2022-11" db="UniProtKB">
        <authorList>
            <consortium name="WormBaseParasite"/>
        </authorList>
    </citation>
    <scope>IDENTIFICATION</scope>
</reference>
<proteinExistence type="inferred from homology"/>
<evidence type="ECO:0000313" key="13">
    <source>
        <dbReference type="WBParaSite" id="scf7180000421318.g6666"/>
    </source>
</evidence>
<dbReference type="SUPFAM" id="SSF81301">
    <property type="entry name" value="Nucleotidyltransferase"/>
    <property type="match status" value="1"/>
</dbReference>
<dbReference type="Proteomes" id="UP000887560">
    <property type="component" value="Unplaced"/>
</dbReference>
<evidence type="ECO:0000256" key="4">
    <source>
        <dbReference type="ARBA" id="ARBA00022664"/>
    </source>
</evidence>
<evidence type="ECO:0000256" key="1">
    <source>
        <dbReference type="ARBA" id="ARBA00004123"/>
    </source>
</evidence>
<keyword evidence="6" id="KW-0547">Nucleotide-binding</keyword>
<dbReference type="PANTHER" id="PTHR10682:SF10">
    <property type="entry name" value="POLYNUCLEOTIDE ADENYLYLTRANSFERASE"/>
    <property type="match status" value="1"/>
</dbReference>
<dbReference type="Gene3D" id="3.30.460.10">
    <property type="entry name" value="Beta Polymerase, domain 2"/>
    <property type="match status" value="1"/>
</dbReference>
<dbReference type="GO" id="GO:1990817">
    <property type="term" value="F:poly(A) RNA polymerase activity"/>
    <property type="evidence" value="ECO:0007669"/>
    <property type="project" value="UniProtKB-EC"/>
</dbReference>
<comment type="similarity">
    <text evidence="2">Belongs to the poly(A) polymerase family.</text>
</comment>
<comment type="catalytic activity">
    <reaction evidence="9">
        <text>RNA(n) + ATP = RNA(n)-3'-adenine ribonucleotide + diphosphate</text>
        <dbReference type="Rhea" id="RHEA:11332"/>
        <dbReference type="Rhea" id="RHEA-COMP:14527"/>
        <dbReference type="Rhea" id="RHEA-COMP:17347"/>
        <dbReference type="ChEBI" id="CHEBI:30616"/>
        <dbReference type="ChEBI" id="CHEBI:33019"/>
        <dbReference type="ChEBI" id="CHEBI:140395"/>
        <dbReference type="ChEBI" id="CHEBI:173115"/>
        <dbReference type="EC" id="2.7.7.19"/>
    </reaction>
</comment>